<protein>
    <submittedName>
        <fullName evidence="1">Uncharacterized protein</fullName>
    </submittedName>
</protein>
<reference evidence="1" key="1">
    <citation type="submission" date="2022-10" db="EMBL/GenBank/DDBJ databases">
        <title>Genome Sequence of Xylaria curta.</title>
        <authorList>
            <person name="Buettner E."/>
        </authorList>
    </citation>
    <scope>NUCLEOTIDE SEQUENCE</scope>
    <source>
        <strain evidence="1">Babe10</strain>
    </source>
</reference>
<sequence length="136" mass="14522">MVAQLLEAARKLHEASLPPAVPELLSQGGMTGYLSAAQPSALMRPLIAITDELSLDHVTSLATATQDGSDTTATLWAIYAALKSGKLGIQPDDDDKYRLVLEAVTLQIGQMMEPICSGAAFDEGVFLRPPMQCELH</sequence>
<name>A0ACC1NAL2_9PEZI</name>
<evidence type="ECO:0000313" key="1">
    <source>
        <dbReference type="EMBL" id="KAJ2976000.1"/>
    </source>
</evidence>
<organism evidence="1 2">
    <name type="scientific">Xylaria curta</name>
    <dbReference type="NCBI Taxonomy" id="42375"/>
    <lineage>
        <taxon>Eukaryota</taxon>
        <taxon>Fungi</taxon>
        <taxon>Dikarya</taxon>
        <taxon>Ascomycota</taxon>
        <taxon>Pezizomycotina</taxon>
        <taxon>Sordariomycetes</taxon>
        <taxon>Xylariomycetidae</taxon>
        <taxon>Xylariales</taxon>
        <taxon>Xylariaceae</taxon>
        <taxon>Xylaria</taxon>
    </lineage>
</organism>
<proteinExistence type="predicted"/>
<evidence type="ECO:0000313" key="2">
    <source>
        <dbReference type="Proteomes" id="UP001143856"/>
    </source>
</evidence>
<gene>
    <name evidence="1" type="ORF">NUW58_g8201</name>
</gene>
<comment type="caution">
    <text evidence="1">The sequence shown here is derived from an EMBL/GenBank/DDBJ whole genome shotgun (WGS) entry which is preliminary data.</text>
</comment>
<dbReference type="EMBL" id="JAPDGR010002395">
    <property type="protein sequence ID" value="KAJ2976000.1"/>
    <property type="molecule type" value="Genomic_DNA"/>
</dbReference>
<accession>A0ACC1NAL2</accession>
<dbReference type="Proteomes" id="UP001143856">
    <property type="component" value="Unassembled WGS sequence"/>
</dbReference>
<keyword evidence="2" id="KW-1185">Reference proteome</keyword>